<sequence length="286" mass="31850">MMAMTTGSKRINRIQQNPQESLLEERLKIANVILPEDNLEDLVQLPIAPELVSRRLRAKRGRESNNSTPLLSSNHQLNHLHSHHQNFQQHPRSLSSEQHQHHQQQILFLNHQNHESDTIINRLKPPTPDSLLSSSDEDHPGHPHTPLGLSSSNHPHQSSSAPQNQQISSLALLNHSQSALPQKIYPTPSPDPLLQSPTPLGLSKPSGIPQRSKIPFGSRPSLSNETELQASPQPSVRTRKRSEATENLGQQRRNLTHLHDTAKITLCSSPDLSSANHVGHPAAYKQ</sequence>
<accession>A0AAV0B900</accession>
<organism evidence="2 3">
    <name type="scientific">Phakopsora pachyrhizi</name>
    <name type="common">Asian soybean rust disease fungus</name>
    <dbReference type="NCBI Taxonomy" id="170000"/>
    <lineage>
        <taxon>Eukaryota</taxon>
        <taxon>Fungi</taxon>
        <taxon>Dikarya</taxon>
        <taxon>Basidiomycota</taxon>
        <taxon>Pucciniomycotina</taxon>
        <taxon>Pucciniomycetes</taxon>
        <taxon>Pucciniales</taxon>
        <taxon>Phakopsoraceae</taxon>
        <taxon>Phakopsora</taxon>
    </lineage>
</organism>
<evidence type="ECO:0000256" key="1">
    <source>
        <dbReference type="SAM" id="MobiDB-lite"/>
    </source>
</evidence>
<dbReference type="Proteomes" id="UP001153365">
    <property type="component" value="Unassembled WGS sequence"/>
</dbReference>
<dbReference type="EMBL" id="CALTRL010003506">
    <property type="protein sequence ID" value="CAH7681297.1"/>
    <property type="molecule type" value="Genomic_DNA"/>
</dbReference>
<evidence type="ECO:0000313" key="3">
    <source>
        <dbReference type="Proteomes" id="UP001153365"/>
    </source>
</evidence>
<reference evidence="2" key="1">
    <citation type="submission" date="2022-06" db="EMBL/GenBank/DDBJ databases">
        <authorList>
            <consortium name="SYNGENTA / RWTH Aachen University"/>
        </authorList>
    </citation>
    <scope>NUCLEOTIDE SEQUENCE</scope>
</reference>
<name>A0AAV0B900_PHAPC</name>
<feature type="compositionally biased region" description="Low complexity" evidence="1">
    <location>
        <begin position="150"/>
        <end position="163"/>
    </location>
</feature>
<keyword evidence="3" id="KW-1185">Reference proteome</keyword>
<feature type="region of interest" description="Disordered" evidence="1">
    <location>
        <begin position="119"/>
        <end position="166"/>
    </location>
</feature>
<feature type="region of interest" description="Disordered" evidence="1">
    <location>
        <begin position="82"/>
        <end position="103"/>
    </location>
</feature>
<evidence type="ECO:0000313" key="2">
    <source>
        <dbReference type="EMBL" id="CAH7681297.1"/>
    </source>
</evidence>
<feature type="compositionally biased region" description="Polar residues" evidence="1">
    <location>
        <begin position="220"/>
        <end position="236"/>
    </location>
</feature>
<gene>
    <name evidence="2" type="ORF">PPACK8108_LOCUS13889</name>
</gene>
<proteinExistence type="predicted"/>
<dbReference type="AlphaFoldDB" id="A0AAV0B900"/>
<feature type="region of interest" description="Disordered" evidence="1">
    <location>
        <begin position="181"/>
        <end position="259"/>
    </location>
</feature>
<protein>
    <submittedName>
        <fullName evidence="2">Expressed protein</fullName>
    </submittedName>
</protein>
<comment type="caution">
    <text evidence="2">The sequence shown here is derived from an EMBL/GenBank/DDBJ whole genome shotgun (WGS) entry which is preliminary data.</text>
</comment>